<comment type="caution">
    <text evidence="1">The sequence shown here is derived from an EMBL/GenBank/DDBJ whole genome shotgun (WGS) entry which is preliminary data.</text>
</comment>
<evidence type="ECO:0000313" key="1">
    <source>
        <dbReference type="EMBL" id="KAA6446724.1"/>
    </source>
</evidence>
<organism evidence="1 2">
    <name type="scientific">Bacillus swezeyi</name>
    <dbReference type="NCBI Taxonomy" id="1925020"/>
    <lineage>
        <taxon>Bacteria</taxon>
        <taxon>Bacillati</taxon>
        <taxon>Bacillota</taxon>
        <taxon>Bacilli</taxon>
        <taxon>Bacillales</taxon>
        <taxon>Bacillaceae</taxon>
        <taxon>Bacillus</taxon>
    </lineage>
</organism>
<reference evidence="1 2" key="1">
    <citation type="submission" date="2018-08" db="EMBL/GenBank/DDBJ databases">
        <title>Bacillus phenotypic plasticity.</title>
        <authorList>
            <person name="Hurtado E."/>
        </authorList>
    </citation>
    <scope>NUCLEOTIDE SEQUENCE [LARGE SCALE GENOMIC DNA]</scope>
    <source>
        <strain evidence="1 2">427</strain>
    </source>
</reference>
<gene>
    <name evidence="1" type="ORF">DX927_23840</name>
</gene>
<evidence type="ECO:0000313" key="2">
    <source>
        <dbReference type="Proteomes" id="UP000324326"/>
    </source>
</evidence>
<dbReference type="AlphaFoldDB" id="A0A5M8RIM4"/>
<dbReference type="RefSeq" id="WP_148959220.1">
    <property type="nucleotide sequence ID" value="NZ_QSND01000008.1"/>
</dbReference>
<dbReference type="Proteomes" id="UP000324326">
    <property type="component" value="Unassembled WGS sequence"/>
</dbReference>
<sequence length="95" mass="11067">MNKVDEIKRHLEKIEKLEQTLVVFEESDELYLDVLHKIQEEFNEIGDLSLDACLELTEKIRNVGSKTINNKIKALPNTVQKSVKENMDELINELK</sequence>
<name>A0A5M8RIM4_9BACI</name>
<proteinExistence type="predicted"/>
<accession>A0A5M8RIM4</accession>
<protein>
    <submittedName>
        <fullName evidence="1">Uncharacterized protein</fullName>
    </submittedName>
</protein>
<dbReference type="EMBL" id="QSND01000008">
    <property type="protein sequence ID" value="KAA6446724.1"/>
    <property type="molecule type" value="Genomic_DNA"/>
</dbReference>